<dbReference type="Pfam" id="PF01419">
    <property type="entry name" value="Jacalin"/>
    <property type="match status" value="2"/>
</dbReference>
<dbReference type="Gene3D" id="2.100.10.30">
    <property type="entry name" value="Jacalin-like lectin domain"/>
    <property type="match status" value="2"/>
</dbReference>
<dbReference type="InterPro" id="IPR054586">
    <property type="entry name" value="MACPF_1_fungal"/>
</dbReference>
<dbReference type="SMART" id="SM00915">
    <property type="entry name" value="Jacalin"/>
    <property type="match status" value="1"/>
</dbReference>
<feature type="compositionally biased region" description="Basic and acidic residues" evidence="1">
    <location>
        <begin position="13"/>
        <end position="22"/>
    </location>
</feature>
<reference evidence="3" key="1">
    <citation type="submission" date="2021-01" db="EMBL/GenBank/DDBJ databases">
        <authorList>
            <person name="Kaushik A."/>
        </authorList>
    </citation>
    <scope>NUCLEOTIDE SEQUENCE</scope>
    <source>
        <strain evidence="3">AG2-2IIIB</strain>
    </source>
</reference>
<evidence type="ECO:0000313" key="4">
    <source>
        <dbReference type="Proteomes" id="UP000663843"/>
    </source>
</evidence>
<proteinExistence type="predicted"/>
<feature type="region of interest" description="Disordered" evidence="1">
    <location>
        <begin position="8"/>
        <end position="46"/>
    </location>
</feature>
<dbReference type="EMBL" id="CAJMWT010002173">
    <property type="protein sequence ID" value="CAE6435089.1"/>
    <property type="molecule type" value="Genomic_DNA"/>
</dbReference>
<accession>A0A8H3ASQ4</accession>
<protein>
    <recommendedName>
        <fullName evidence="2">Jacalin-type lectin domain-containing protein</fullName>
    </recommendedName>
</protein>
<evidence type="ECO:0000313" key="3">
    <source>
        <dbReference type="EMBL" id="CAE6435089.1"/>
    </source>
</evidence>
<sequence>MIALRRHLNGHNLDTHNPRMDLDGDTDSDNNAPLPPEFANNQGGSSNDNILRSAKWLRGFRVDDVYEPRISIHQVASCVDGAALLIEELGGVSTEVITTSTKRESNYVHRGWSIGAVGTISPWTSSRIAANNQYNAEGTWHTRITRARRFKVQTLLESLAPVPDFEAAIEEALTQPTTFEKFQGVYRALARWGDVLPLEIEMGFSLALTDTEPDRIQLPEGIERNYNNIAWLSTFKAAGVTISRDDLRWNDANWTTTEIPDHQWQVITIGKVVPTIDLLPGELRTQLSELYMQRLSYFPAYGIGRIRNCHRTYDDNQHASKTISSITVRSSDYIELLSIVYCDGTTSSRHGGGGNVGTEYKFSLATGEHITEMLTWTDGSWLFGLQFVTNMGRCSPQYGAHRDLPSVARSKGGVLVGFLSHTNQHSTYKEMFSGVQGIWRHDLLSKVPKEDDAYSEYFGDTHSSWHEYAFNDRMVVGNSKSILISCVKIRSGDGIDSIQLVYNENKDGQEINSTSLQHGGPGGIPHQFMLEDGEHIVTVSGRYGDQRITQLCFATNRGESYYRVAPAECMVTGRASPSQPLRHGTKRGIISACSIYAGKIVTPPSLESCSLGLRANLGQIDYHCNLY</sequence>
<dbReference type="Proteomes" id="UP000663843">
    <property type="component" value="Unassembled WGS sequence"/>
</dbReference>
<evidence type="ECO:0000259" key="2">
    <source>
        <dbReference type="SMART" id="SM00915"/>
    </source>
</evidence>
<dbReference type="PANTHER" id="PTHR46506">
    <property type="entry name" value="OS05G0143600 PROTEIN"/>
    <property type="match status" value="1"/>
</dbReference>
<dbReference type="Pfam" id="PF22693">
    <property type="entry name" value="MACPF_1"/>
    <property type="match status" value="1"/>
</dbReference>
<evidence type="ECO:0000256" key="1">
    <source>
        <dbReference type="SAM" id="MobiDB-lite"/>
    </source>
</evidence>
<organism evidence="3 4">
    <name type="scientific">Rhizoctonia solani</name>
    <dbReference type="NCBI Taxonomy" id="456999"/>
    <lineage>
        <taxon>Eukaryota</taxon>
        <taxon>Fungi</taxon>
        <taxon>Dikarya</taxon>
        <taxon>Basidiomycota</taxon>
        <taxon>Agaricomycotina</taxon>
        <taxon>Agaricomycetes</taxon>
        <taxon>Cantharellales</taxon>
        <taxon>Ceratobasidiaceae</taxon>
        <taxon>Rhizoctonia</taxon>
    </lineage>
</organism>
<dbReference type="AlphaFoldDB" id="A0A8H3ASQ4"/>
<dbReference type="InterPro" id="IPR036404">
    <property type="entry name" value="Jacalin-like_lectin_dom_sf"/>
</dbReference>
<comment type="caution">
    <text evidence="3">The sequence shown here is derived from an EMBL/GenBank/DDBJ whole genome shotgun (WGS) entry which is preliminary data.</text>
</comment>
<dbReference type="InterPro" id="IPR001229">
    <property type="entry name" value="Jacalin-like_lectin_dom"/>
</dbReference>
<name>A0A8H3ASQ4_9AGAM</name>
<feature type="domain" description="Jacalin-type lectin" evidence="2">
    <location>
        <begin position="310"/>
        <end position="428"/>
    </location>
</feature>
<gene>
    <name evidence="3" type="ORF">RDB_LOCUS68848</name>
</gene>
<dbReference type="SUPFAM" id="SSF51101">
    <property type="entry name" value="Mannose-binding lectins"/>
    <property type="match status" value="2"/>
</dbReference>